<reference evidence="2 3" key="1">
    <citation type="submission" date="2016-10" db="EMBL/GenBank/DDBJ databases">
        <title>Genome sequence of the basidiomycete white-rot fungus Trametes pubescens.</title>
        <authorList>
            <person name="Makela M.R."/>
            <person name="Granchi Z."/>
            <person name="Peng M."/>
            <person name="De Vries R.P."/>
            <person name="Grigoriev I."/>
            <person name="Riley R."/>
            <person name="Hilden K."/>
        </authorList>
    </citation>
    <scope>NUCLEOTIDE SEQUENCE [LARGE SCALE GENOMIC DNA]</scope>
    <source>
        <strain evidence="2 3">FBCC735</strain>
    </source>
</reference>
<feature type="compositionally biased region" description="Low complexity" evidence="1">
    <location>
        <begin position="415"/>
        <end position="431"/>
    </location>
</feature>
<organism evidence="2 3">
    <name type="scientific">Trametes pubescens</name>
    <name type="common">White-rot fungus</name>
    <dbReference type="NCBI Taxonomy" id="154538"/>
    <lineage>
        <taxon>Eukaryota</taxon>
        <taxon>Fungi</taxon>
        <taxon>Dikarya</taxon>
        <taxon>Basidiomycota</taxon>
        <taxon>Agaricomycotina</taxon>
        <taxon>Agaricomycetes</taxon>
        <taxon>Polyporales</taxon>
        <taxon>Polyporaceae</taxon>
        <taxon>Trametes</taxon>
    </lineage>
</organism>
<dbReference type="Proteomes" id="UP000184267">
    <property type="component" value="Unassembled WGS sequence"/>
</dbReference>
<evidence type="ECO:0000313" key="2">
    <source>
        <dbReference type="EMBL" id="OJT06663.1"/>
    </source>
</evidence>
<proteinExistence type="predicted"/>
<evidence type="ECO:0000313" key="3">
    <source>
        <dbReference type="Proteomes" id="UP000184267"/>
    </source>
</evidence>
<protein>
    <submittedName>
        <fullName evidence="2">Uncharacterized protein</fullName>
    </submittedName>
</protein>
<sequence>MTPPPNGSSGGAPKRPPLAGLRFKKRPRELEDVQEGPSSPLSDSLAEVPLATAFEGKVGAQGFFNGMVITSPNMDYVPEYPVERRVIETYADGRWGLREYSRWPQMLVPDMMHIACIPRAPTVESHDVLWETLLPNSSWEEDLLTGVRDLGYVKKEIRTRLTTAAEWQISRFQLNENTTQDRPEDYCEHGAVLVTILRQALERMNLLPSGSETSIAVAAHVQRVSLELAGLSTYLEVVHRRLRGGLDHSSDVLPVVGTFVREGTGAQTCTRIGLPTWFLQPMTNTVKIWRTVGFESLPADMSGKRCDPPVYHEDGAVAGIANLTGNWLRVMALAVSKLLCGTHVPELHAAETPAVMSVEEQGSDGKRARIEGADAQAKHLGMRPVVGGSNAGEKPKKSRRDRKRLKTAANNLTSATDGQPADAGPAADSPANPCQPSRSFVASPFYSVPESWARALQEVSPVPRVAASALYFFPPPFLLDTVSSQLPPPADCVCPAAARNDDKILRYLHNHLRIRRFCRTRLFDPMMSSTPLTIADWRAALWGEFSEKEGGATGGSAAHVRRHKRRREEWNAICRLFGRVALLPSYREDRKASFRGKDFAAKDLVEAHDVRRWVLWESHEINFRCEVMALDTYLVQRKDWQEIHRWNRETAVSAIWGRSASVLSVLPADDLPEQADRWMSASHSDWRTCCDYLVAFVKVMLRWPAFPESLLGAVAEVSDWDEARYRTVCDEAVTFYVKTFMYVARQNSLWTEEENAWLESEFSDPEIRGLVKTGLGEQNDYGDAANRICSDYVLKFPEPRRGETDEEFLERNKRTAGKDGQRISELKQIPAETTEERSERVETMKPLRKWLSQKYTVGPKRKGKGRATAALVLPRASTVKIAPRRKKHNVSAFGLYQGSADAPPRGDMEFGTWRHVCHVAWLDIAPEVQAKFVTQAAEKNAAAAAERAQEGDDEGDEAVYGVESVSNLLDDAMGEVHDKAKWGGFCFAAGLDDLPSGGSYSHRGCSGSRTRAFACRRRADNRDAFRTEDAIAEDKA</sequence>
<gene>
    <name evidence="2" type="ORF">TRAPUB_2485</name>
</gene>
<keyword evidence="3" id="KW-1185">Reference proteome</keyword>
<accession>A0A1M2VGJ8</accession>
<dbReference type="OrthoDB" id="2756194at2759"/>
<dbReference type="EMBL" id="MNAD01001283">
    <property type="protein sequence ID" value="OJT06663.1"/>
    <property type="molecule type" value="Genomic_DNA"/>
</dbReference>
<evidence type="ECO:0000256" key="1">
    <source>
        <dbReference type="SAM" id="MobiDB-lite"/>
    </source>
</evidence>
<comment type="caution">
    <text evidence="2">The sequence shown here is derived from an EMBL/GenBank/DDBJ whole genome shotgun (WGS) entry which is preliminary data.</text>
</comment>
<feature type="region of interest" description="Disordered" evidence="1">
    <location>
        <begin position="376"/>
        <end position="435"/>
    </location>
</feature>
<feature type="compositionally biased region" description="Basic residues" evidence="1">
    <location>
        <begin position="396"/>
        <end position="406"/>
    </location>
</feature>
<feature type="region of interest" description="Disordered" evidence="1">
    <location>
        <begin position="1"/>
        <end position="44"/>
    </location>
</feature>
<name>A0A1M2VGJ8_TRAPU</name>
<dbReference type="AlphaFoldDB" id="A0A1M2VGJ8"/>